<protein>
    <submittedName>
        <fullName evidence="1">Uncharacterized protein</fullName>
    </submittedName>
</protein>
<dbReference type="EMBL" id="VTEH01000003">
    <property type="protein sequence ID" value="TYR76525.1"/>
    <property type="molecule type" value="Genomic_DNA"/>
</dbReference>
<reference evidence="1 2" key="1">
    <citation type="submission" date="2019-08" db="EMBL/GenBank/DDBJ databases">
        <title>Bacillus genomes from the desert of Cuatro Cienegas, Coahuila.</title>
        <authorList>
            <person name="Olmedo-Alvarez G."/>
        </authorList>
    </citation>
    <scope>NUCLEOTIDE SEQUENCE [LARGE SCALE GENOMIC DNA]</scope>
    <source>
        <strain evidence="1 2">CH40_1T</strain>
    </source>
</reference>
<gene>
    <name evidence="1" type="ORF">FZC79_06485</name>
</gene>
<name>A0A5D4KIE2_9BACI</name>
<dbReference type="Proteomes" id="UP000323317">
    <property type="component" value="Unassembled WGS sequence"/>
</dbReference>
<sequence>MKKSRFHACATCEHFSAKRVSGEMLYQCTRLGFETQPQYEFNCWSPKEHIRNLMRKEEDSDGAY</sequence>
<evidence type="ECO:0000313" key="1">
    <source>
        <dbReference type="EMBL" id="TYR76525.1"/>
    </source>
</evidence>
<dbReference type="AlphaFoldDB" id="A0A5D4KIE2"/>
<evidence type="ECO:0000313" key="2">
    <source>
        <dbReference type="Proteomes" id="UP000323317"/>
    </source>
</evidence>
<accession>A0A5D4KIE2</accession>
<comment type="caution">
    <text evidence="1">The sequence shown here is derived from an EMBL/GenBank/DDBJ whole genome shotgun (WGS) entry which is preliminary data.</text>
</comment>
<organism evidence="1 2">
    <name type="scientific">Rossellomorea vietnamensis</name>
    <dbReference type="NCBI Taxonomy" id="218284"/>
    <lineage>
        <taxon>Bacteria</taxon>
        <taxon>Bacillati</taxon>
        <taxon>Bacillota</taxon>
        <taxon>Bacilli</taxon>
        <taxon>Bacillales</taxon>
        <taxon>Bacillaceae</taxon>
        <taxon>Rossellomorea</taxon>
    </lineage>
</organism>
<proteinExistence type="predicted"/>